<protein>
    <submittedName>
        <fullName evidence="1">Uncharacterized protein</fullName>
    </submittedName>
</protein>
<evidence type="ECO:0000313" key="1">
    <source>
        <dbReference type="EMBL" id="QKQ44024.1"/>
    </source>
</evidence>
<accession>A0A3R9IFH3</accession>
<reference evidence="1 2" key="1">
    <citation type="submission" date="2020-05" db="EMBL/GenBank/DDBJ databases">
        <title>FDA dAtabase for Regulatory Grade micrObial Sequences (FDA-ARGOS): Supporting development and validation of Infectious Disease Dx tests.</title>
        <authorList>
            <person name="Bojja K."/>
            <person name="Kessler A."/>
            <person name="Tallon L."/>
            <person name="Sadzewicz L."/>
            <person name="Zhao X."/>
            <person name="Vavikolanu K."/>
            <person name="Mehta A."/>
            <person name="Aluvathingal J."/>
            <person name="Nadendla S."/>
            <person name="Myers T."/>
            <person name="Yan Y."/>
            <person name="Sichtig H."/>
        </authorList>
    </citation>
    <scope>NUCLEOTIDE SEQUENCE [LARGE SCALE GENOMIC DNA]</scope>
    <source>
        <strain evidence="1 2">FDAARGOS_770</strain>
    </source>
</reference>
<sequence>MVLIVNDDALITKTELAKQFKEKMKEQERQAIKALIAAKEQLILAKGAELATQLQAVALDMKNYASTNYVKNIQGGFEGKAAQAAETHLTQTMQTPSLDSPIKG</sequence>
<dbReference type="EMBL" id="CP054570">
    <property type="protein sequence ID" value="QKQ44024.1"/>
    <property type="molecule type" value="Genomic_DNA"/>
</dbReference>
<gene>
    <name evidence="1" type="ORF">FOC72_05560</name>
</gene>
<dbReference type="AlphaFoldDB" id="A0A3R9IFH3"/>
<organism evidence="1 2">
    <name type="scientific">Streptococcus sanguinis</name>
    <dbReference type="NCBI Taxonomy" id="1305"/>
    <lineage>
        <taxon>Bacteria</taxon>
        <taxon>Bacillati</taxon>
        <taxon>Bacillota</taxon>
        <taxon>Bacilli</taxon>
        <taxon>Lactobacillales</taxon>
        <taxon>Streptococcaceae</taxon>
        <taxon>Streptococcus</taxon>
    </lineage>
</organism>
<evidence type="ECO:0000313" key="2">
    <source>
        <dbReference type="Proteomes" id="UP000509459"/>
    </source>
</evidence>
<dbReference type="Proteomes" id="UP000509459">
    <property type="component" value="Chromosome"/>
</dbReference>
<proteinExistence type="predicted"/>
<dbReference type="RefSeq" id="WP_002895729.1">
    <property type="nucleotide sequence ID" value="NZ_CP054570.1"/>
</dbReference>
<name>A0A3R9IFH3_STRSA</name>